<dbReference type="SUPFAM" id="SSF53067">
    <property type="entry name" value="Actin-like ATPase domain"/>
    <property type="match status" value="1"/>
</dbReference>
<dbReference type="Pfam" id="PF05035">
    <property type="entry name" value="DGOK"/>
    <property type="match status" value="1"/>
</dbReference>
<keyword evidence="2" id="KW-1185">Reference proteome</keyword>
<organism evidence="1 2">
    <name type="scientific">Litorisediminicola beolgyonensis</name>
    <dbReference type="NCBI Taxonomy" id="1173614"/>
    <lineage>
        <taxon>Bacteria</taxon>
        <taxon>Pseudomonadati</taxon>
        <taxon>Pseudomonadota</taxon>
        <taxon>Alphaproteobacteria</taxon>
        <taxon>Rhodobacterales</taxon>
        <taxon>Paracoccaceae</taxon>
        <taxon>Litorisediminicola</taxon>
    </lineage>
</organism>
<reference evidence="2" key="1">
    <citation type="journal article" date="2019" name="Int. J. Syst. Evol. Microbiol.">
        <title>The Global Catalogue of Microorganisms (GCM) 10K type strain sequencing project: providing services to taxonomists for standard genome sequencing and annotation.</title>
        <authorList>
            <consortium name="The Broad Institute Genomics Platform"/>
            <consortium name="The Broad Institute Genome Sequencing Center for Infectious Disease"/>
            <person name="Wu L."/>
            <person name="Ma J."/>
        </authorList>
    </citation>
    <scope>NUCLEOTIDE SEQUENCE [LARGE SCALE GENOMIC DNA]</scope>
    <source>
        <strain evidence="2">CCUG 62953</strain>
    </source>
</reference>
<dbReference type="EMBL" id="JBHTMU010000009">
    <property type="protein sequence ID" value="MFD1342171.1"/>
    <property type="molecule type" value="Genomic_DNA"/>
</dbReference>
<dbReference type="InterPro" id="IPR043129">
    <property type="entry name" value="ATPase_NBD"/>
</dbReference>
<protein>
    <submittedName>
        <fullName evidence="1">2-dehydro-3-deoxygalactonokinase</fullName>
    </submittedName>
</protein>
<sequence>MQTPDWIAVDWGTSNLRVWLMREDGTPIAARTGDRGMNSLTRDGFEPALLELVSDDLPSTGPVPVIVCGMAGSRQGWAEAPYRAVPCPPPGLAEATAVQTADPRLSVRILPGIKQDKPADVMRGEETQIAGALQLRPGFDGVICLPGTHTKWAHVSAGEVVSFRTFMTGEIFALLAKSSVLRHSVDTDGWDDAAFADAVSDGMSRSTPLSADLFSLRAEALLHDLSPARAHARLSGLLIGLELAGARPYWLGQEIAICGSGGLSRAYAAALKAQGAETHILDAEETTLAGLTAAYRSQKEPST</sequence>
<comment type="caution">
    <text evidence="1">The sequence shown here is derived from an EMBL/GenBank/DDBJ whole genome shotgun (WGS) entry which is preliminary data.</text>
</comment>
<dbReference type="CDD" id="cd24012">
    <property type="entry name" value="ASKHA_NBD_KDGal-kinase"/>
    <property type="match status" value="1"/>
</dbReference>
<dbReference type="Proteomes" id="UP001597135">
    <property type="component" value="Unassembled WGS sequence"/>
</dbReference>
<gene>
    <name evidence="1" type="ORF">ACFQ4E_07060</name>
</gene>
<dbReference type="Gene3D" id="3.30.420.300">
    <property type="entry name" value="2-keto-3-deoxy-galactonokinase, substrate binding domain"/>
    <property type="match status" value="1"/>
</dbReference>
<accession>A0ABW3ZG61</accession>
<name>A0ABW3ZG61_9RHOB</name>
<dbReference type="Gene3D" id="3.30.420.310">
    <property type="entry name" value="2-keto-3-deoxy-galactonokinase, C-terminal domain"/>
    <property type="match status" value="1"/>
</dbReference>
<proteinExistence type="predicted"/>
<dbReference type="RefSeq" id="WP_386802235.1">
    <property type="nucleotide sequence ID" value="NZ_JBHTMU010000009.1"/>
</dbReference>
<dbReference type="InterPro" id="IPR042258">
    <property type="entry name" value="DGOK_N"/>
</dbReference>
<evidence type="ECO:0000313" key="1">
    <source>
        <dbReference type="EMBL" id="MFD1342171.1"/>
    </source>
</evidence>
<dbReference type="InterPro" id="IPR042257">
    <property type="entry name" value="DGOK_C"/>
</dbReference>
<evidence type="ECO:0000313" key="2">
    <source>
        <dbReference type="Proteomes" id="UP001597135"/>
    </source>
</evidence>
<dbReference type="InterPro" id="IPR007729">
    <property type="entry name" value="DGOK"/>
</dbReference>